<dbReference type="AlphaFoldDB" id="A0AA88MY20"/>
<dbReference type="Proteomes" id="UP001187415">
    <property type="component" value="Unassembled WGS sequence"/>
</dbReference>
<reference evidence="1" key="1">
    <citation type="submission" date="2023-07" db="EMBL/GenBank/DDBJ databases">
        <title>Chromosome-level Genome Assembly of Striped Snakehead (Channa striata).</title>
        <authorList>
            <person name="Liu H."/>
        </authorList>
    </citation>
    <scope>NUCLEOTIDE SEQUENCE</scope>
    <source>
        <strain evidence="1">Gz</strain>
        <tissue evidence="1">Muscle</tissue>
    </source>
</reference>
<evidence type="ECO:0000313" key="2">
    <source>
        <dbReference type="Proteomes" id="UP001187415"/>
    </source>
</evidence>
<comment type="caution">
    <text evidence="1">The sequence shown here is derived from an EMBL/GenBank/DDBJ whole genome shotgun (WGS) entry which is preliminary data.</text>
</comment>
<organism evidence="1 2">
    <name type="scientific">Channa striata</name>
    <name type="common">Snakehead murrel</name>
    <name type="synonym">Ophicephalus striatus</name>
    <dbReference type="NCBI Taxonomy" id="64152"/>
    <lineage>
        <taxon>Eukaryota</taxon>
        <taxon>Metazoa</taxon>
        <taxon>Chordata</taxon>
        <taxon>Craniata</taxon>
        <taxon>Vertebrata</taxon>
        <taxon>Euteleostomi</taxon>
        <taxon>Actinopterygii</taxon>
        <taxon>Neopterygii</taxon>
        <taxon>Teleostei</taxon>
        <taxon>Neoteleostei</taxon>
        <taxon>Acanthomorphata</taxon>
        <taxon>Anabantaria</taxon>
        <taxon>Anabantiformes</taxon>
        <taxon>Channoidei</taxon>
        <taxon>Channidae</taxon>
        <taxon>Channa</taxon>
    </lineage>
</organism>
<keyword evidence="2" id="KW-1185">Reference proteome</keyword>
<name>A0AA88MY20_CHASR</name>
<dbReference type="EMBL" id="JAUPFM010000007">
    <property type="protein sequence ID" value="KAK2847112.1"/>
    <property type="molecule type" value="Genomic_DNA"/>
</dbReference>
<evidence type="ECO:0000313" key="1">
    <source>
        <dbReference type="EMBL" id="KAK2847112.1"/>
    </source>
</evidence>
<sequence length="79" mass="8674">MLCFSRNIHLSCRQSANDLLIAVDGCSAAPVVVSGRSFFWRRSTLNRRCCTAAPVSAVTAMVPPSNSKEIKTRQKKGIY</sequence>
<gene>
    <name evidence="1" type="ORF">Q5P01_010111</name>
</gene>
<accession>A0AA88MY20</accession>
<proteinExistence type="predicted"/>
<protein>
    <submittedName>
        <fullName evidence="1">Uncharacterized protein</fullName>
    </submittedName>
</protein>